<name>A0A6C0AUK5_9ZZZZ</name>
<reference evidence="1" key="1">
    <citation type="journal article" date="2020" name="Nature">
        <title>Giant virus diversity and host interactions through global metagenomics.</title>
        <authorList>
            <person name="Schulz F."/>
            <person name="Roux S."/>
            <person name="Paez-Espino D."/>
            <person name="Jungbluth S."/>
            <person name="Walsh D.A."/>
            <person name="Denef V.J."/>
            <person name="McMahon K.D."/>
            <person name="Konstantinidis K.T."/>
            <person name="Eloe-Fadrosh E.A."/>
            <person name="Kyrpides N.C."/>
            <person name="Woyke T."/>
        </authorList>
    </citation>
    <scope>NUCLEOTIDE SEQUENCE</scope>
    <source>
        <strain evidence="1">GVMAG-S-ERX555961-36</strain>
    </source>
</reference>
<evidence type="ECO:0000313" key="1">
    <source>
        <dbReference type="EMBL" id="QHS83629.1"/>
    </source>
</evidence>
<organism evidence="1">
    <name type="scientific">viral metagenome</name>
    <dbReference type="NCBI Taxonomy" id="1070528"/>
    <lineage>
        <taxon>unclassified sequences</taxon>
        <taxon>metagenomes</taxon>
        <taxon>organismal metagenomes</taxon>
    </lineage>
</organism>
<dbReference type="AlphaFoldDB" id="A0A6C0AUK5"/>
<sequence>MSSEKEDVITYMRFNNIIEKVNYITREHSKELEAVLLKDDALSTMLIDMINRKKNGNDFQRARLLDSNKII</sequence>
<accession>A0A6C0AUK5</accession>
<protein>
    <submittedName>
        <fullName evidence="1">Uncharacterized protein</fullName>
    </submittedName>
</protein>
<proteinExistence type="predicted"/>
<dbReference type="EMBL" id="MN738761">
    <property type="protein sequence ID" value="QHS83629.1"/>
    <property type="molecule type" value="Genomic_DNA"/>
</dbReference>